<dbReference type="Pfam" id="PF13499">
    <property type="entry name" value="EF-hand_7"/>
    <property type="match status" value="1"/>
</dbReference>
<dbReference type="Gene3D" id="1.10.238.10">
    <property type="entry name" value="EF-hand"/>
    <property type="match status" value="1"/>
</dbReference>
<dbReference type="EMBL" id="JAVXUP010001813">
    <property type="protein sequence ID" value="KAK3007887.1"/>
    <property type="molecule type" value="Genomic_DNA"/>
</dbReference>
<dbReference type="InterPro" id="IPR018247">
    <property type="entry name" value="EF_Hand_1_Ca_BS"/>
</dbReference>
<keyword evidence="1" id="KW-0106">Calcium</keyword>
<dbReference type="SMART" id="SM00054">
    <property type="entry name" value="EFh"/>
    <property type="match status" value="2"/>
</dbReference>
<evidence type="ECO:0000313" key="4">
    <source>
        <dbReference type="EMBL" id="KAK3007887.1"/>
    </source>
</evidence>
<feature type="compositionally biased region" description="Polar residues" evidence="2">
    <location>
        <begin position="154"/>
        <end position="166"/>
    </location>
</feature>
<dbReference type="PROSITE" id="PS00303">
    <property type="entry name" value="S100_CABP"/>
    <property type="match status" value="1"/>
</dbReference>
<keyword evidence="5" id="KW-1185">Reference proteome</keyword>
<evidence type="ECO:0000256" key="2">
    <source>
        <dbReference type="SAM" id="MobiDB-lite"/>
    </source>
</evidence>
<organism evidence="4 5">
    <name type="scientific">Escallonia herrerae</name>
    <dbReference type="NCBI Taxonomy" id="1293975"/>
    <lineage>
        <taxon>Eukaryota</taxon>
        <taxon>Viridiplantae</taxon>
        <taxon>Streptophyta</taxon>
        <taxon>Embryophyta</taxon>
        <taxon>Tracheophyta</taxon>
        <taxon>Spermatophyta</taxon>
        <taxon>Magnoliopsida</taxon>
        <taxon>eudicotyledons</taxon>
        <taxon>Gunneridae</taxon>
        <taxon>Pentapetalae</taxon>
        <taxon>asterids</taxon>
        <taxon>campanulids</taxon>
        <taxon>Escalloniales</taxon>
        <taxon>Escalloniaceae</taxon>
        <taxon>Escallonia</taxon>
    </lineage>
</organism>
<dbReference type="InterPro" id="IPR011992">
    <property type="entry name" value="EF-hand-dom_pair"/>
</dbReference>
<proteinExistence type="predicted"/>
<dbReference type="SUPFAM" id="SSF47473">
    <property type="entry name" value="EF-hand"/>
    <property type="match status" value="1"/>
</dbReference>
<dbReference type="AlphaFoldDB" id="A0AA88VFT8"/>
<gene>
    <name evidence="4" type="ORF">RJ639_015228</name>
</gene>
<dbReference type="CDD" id="cd00051">
    <property type="entry name" value="EFh"/>
    <property type="match status" value="1"/>
</dbReference>
<evidence type="ECO:0000256" key="1">
    <source>
        <dbReference type="ARBA" id="ARBA00022837"/>
    </source>
</evidence>
<dbReference type="InterPro" id="IPR002048">
    <property type="entry name" value="EF_hand_dom"/>
</dbReference>
<name>A0AA88VFT8_9ASTE</name>
<sequence>MKQLERIAMAHYQAAPHEVQQLAHDFFSEMDRDGDGKIDMHEFLMFITIEKGYSRMGNPHFFNRLDTDGNKTLDFAEVMTLLYIVKSGRPFCKRCSNFINDVYFTCVDCFENPDGGFSVCLDCYCSHDINHHHNNGPSRFLDNYTLLEVKKNSDTNQLRSQPSTAVGSAPGSRSGGTNVSYNNTSVYNYGAYHPPRTGPNPSPSTANALVPVNVSSNA</sequence>
<feature type="domain" description="EF-hand" evidence="3">
    <location>
        <begin position="61"/>
        <end position="88"/>
    </location>
</feature>
<reference evidence="4" key="1">
    <citation type="submission" date="2022-12" db="EMBL/GenBank/DDBJ databases">
        <title>Draft genome assemblies for two species of Escallonia (Escalloniales).</title>
        <authorList>
            <person name="Chanderbali A."/>
            <person name="Dervinis C."/>
            <person name="Anghel I."/>
            <person name="Soltis D."/>
            <person name="Soltis P."/>
            <person name="Zapata F."/>
        </authorList>
    </citation>
    <scope>NUCLEOTIDE SEQUENCE</scope>
    <source>
        <strain evidence="4">UCBG64.0493</strain>
        <tissue evidence="4">Leaf</tissue>
    </source>
</reference>
<feature type="compositionally biased region" description="Polar residues" evidence="2">
    <location>
        <begin position="203"/>
        <end position="218"/>
    </location>
</feature>
<dbReference type="Proteomes" id="UP001188597">
    <property type="component" value="Unassembled WGS sequence"/>
</dbReference>
<dbReference type="PROSITE" id="PS00018">
    <property type="entry name" value="EF_HAND_1"/>
    <property type="match status" value="2"/>
</dbReference>
<dbReference type="PROSITE" id="PS50222">
    <property type="entry name" value="EF_HAND_2"/>
    <property type="match status" value="2"/>
</dbReference>
<evidence type="ECO:0000313" key="5">
    <source>
        <dbReference type="Proteomes" id="UP001188597"/>
    </source>
</evidence>
<evidence type="ECO:0000259" key="3">
    <source>
        <dbReference type="PROSITE" id="PS50222"/>
    </source>
</evidence>
<feature type="domain" description="EF-hand" evidence="3">
    <location>
        <begin position="18"/>
        <end position="53"/>
    </location>
</feature>
<dbReference type="SUPFAM" id="SSF57850">
    <property type="entry name" value="RING/U-box"/>
    <property type="match status" value="1"/>
</dbReference>
<comment type="caution">
    <text evidence="4">The sequence shown here is derived from an EMBL/GenBank/DDBJ whole genome shotgun (WGS) entry which is preliminary data.</text>
</comment>
<dbReference type="GO" id="GO:0005509">
    <property type="term" value="F:calcium ion binding"/>
    <property type="evidence" value="ECO:0007669"/>
    <property type="project" value="InterPro"/>
</dbReference>
<feature type="region of interest" description="Disordered" evidence="2">
    <location>
        <begin position="192"/>
        <end position="218"/>
    </location>
</feature>
<feature type="region of interest" description="Disordered" evidence="2">
    <location>
        <begin position="153"/>
        <end position="178"/>
    </location>
</feature>
<accession>A0AA88VFT8</accession>
<dbReference type="InterPro" id="IPR001751">
    <property type="entry name" value="S100/CaBP7/8-like_CS"/>
</dbReference>
<protein>
    <recommendedName>
        <fullName evidence="3">EF-hand domain-containing protein</fullName>
    </recommendedName>
</protein>